<dbReference type="Gene3D" id="3.20.20.80">
    <property type="entry name" value="Glycosidases"/>
    <property type="match status" value="1"/>
</dbReference>
<keyword evidence="6" id="KW-0326">Glycosidase</keyword>
<reference evidence="10" key="1">
    <citation type="submission" date="2022-11" db="UniProtKB">
        <authorList>
            <consortium name="WormBaseParasite"/>
        </authorList>
    </citation>
    <scope>IDENTIFICATION</scope>
</reference>
<keyword evidence="6" id="KW-0746">Sphingolipid metabolism</keyword>
<evidence type="ECO:0000256" key="3">
    <source>
        <dbReference type="ARBA" id="ARBA00012658"/>
    </source>
</evidence>
<dbReference type="PANTHER" id="PTHR11069:SF23">
    <property type="entry name" value="LYSOSOMAL ACID GLUCOSYLCERAMIDASE"/>
    <property type="match status" value="1"/>
</dbReference>
<name>A0A914EEG1_9BILA</name>
<dbReference type="GO" id="GO:0016020">
    <property type="term" value="C:membrane"/>
    <property type="evidence" value="ECO:0007669"/>
    <property type="project" value="GOC"/>
</dbReference>
<feature type="domain" description="Glycosyl hydrolase family 30 beta sandwich" evidence="8">
    <location>
        <begin position="122"/>
        <end position="187"/>
    </location>
</feature>
<feature type="domain" description="Glycosyl hydrolase family 30 TIM-barrel" evidence="7">
    <location>
        <begin position="2"/>
        <end position="118"/>
    </location>
</feature>
<evidence type="ECO:0000256" key="2">
    <source>
        <dbReference type="ARBA" id="ARBA00005382"/>
    </source>
</evidence>
<dbReference type="AlphaFoldDB" id="A0A914EEG1"/>
<dbReference type="Pfam" id="PF02055">
    <property type="entry name" value="Glyco_hydro_30"/>
    <property type="match status" value="1"/>
</dbReference>
<dbReference type="InterPro" id="IPR001139">
    <property type="entry name" value="Glyco_hydro_30"/>
</dbReference>
<dbReference type="GO" id="GO:0004348">
    <property type="term" value="F:glucosylceramidase activity"/>
    <property type="evidence" value="ECO:0007669"/>
    <property type="project" value="UniProtKB-EC"/>
</dbReference>
<accession>A0A914EEG1</accession>
<evidence type="ECO:0000313" key="10">
    <source>
        <dbReference type="WBParaSite" id="ACRNAN_scaffold7481.g10304.t1"/>
    </source>
</evidence>
<comment type="similarity">
    <text evidence="2 6">Belongs to the glycosyl hydrolase 30 family.</text>
</comment>
<proteinExistence type="inferred from homology"/>
<dbReference type="InterPro" id="IPR033452">
    <property type="entry name" value="GH30_C"/>
</dbReference>
<dbReference type="Pfam" id="PF17189">
    <property type="entry name" value="Glyco_hydro_30C"/>
    <property type="match status" value="1"/>
</dbReference>
<dbReference type="InterPro" id="IPR017853">
    <property type="entry name" value="GH"/>
</dbReference>
<dbReference type="EC" id="3.2.1.45" evidence="3 6"/>
<evidence type="ECO:0000259" key="8">
    <source>
        <dbReference type="Pfam" id="PF17189"/>
    </source>
</evidence>
<evidence type="ECO:0000313" key="9">
    <source>
        <dbReference type="Proteomes" id="UP000887540"/>
    </source>
</evidence>
<organism evidence="9 10">
    <name type="scientific">Acrobeloides nanus</name>
    <dbReference type="NCBI Taxonomy" id="290746"/>
    <lineage>
        <taxon>Eukaryota</taxon>
        <taxon>Metazoa</taxon>
        <taxon>Ecdysozoa</taxon>
        <taxon>Nematoda</taxon>
        <taxon>Chromadorea</taxon>
        <taxon>Rhabditida</taxon>
        <taxon>Tylenchina</taxon>
        <taxon>Cephalobomorpha</taxon>
        <taxon>Cephaloboidea</taxon>
        <taxon>Cephalobidae</taxon>
        <taxon>Acrobeloides</taxon>
    </lineage>
</organism>
<evidence type="ECO:0000256" key="1">
    <source>
        <dbReference type="ARBA" id="ARBA00001013"/>
    </source>
</evidence>
<sequence>MVDGLAVHWYHDSSTSPTILSEAHAKLNGKWMLYTEACNTGGTKPGQWSQGDTYMQRIMAILQNWVTGWVDWNMCLDPRGGPNWVGNFVDAPILVSNTTDEFEKQPMYYALGHLAKFIVPDSVMIGINKMGLTSSTNIDSVAALTPSGQKVVVLNNKDGSATYQISIINKQGGVINLSLEPKSFTTIVYSD</sequence>
<keyword evidence="6" id="KW-0443">Lipid metabolism</keyword>
<keyword evidence="5 6" id="KW-0378">Hydrolase</keyword>
<keyword evidence="9" id="KW-1185">Reference proteome</keyword>
<dbReference type="SUPFAM" id="SSF51445">
    <property type="entry name" value="(Trans)glycosidases"/>
    <property type="match status" value="1"/>
</dbReference>
<evidence type="ECO:0000256" key="4">
    <source>
        <dbReference type="ARBA" id="ARBA00022729"/>
    </source>
</evidence>
<evidence type="ECO:0000256" key="6">
    <source>
        <dbReference type="RuleBase" id="RU361188"/>
    </source>
</evidence>
<comment type="catalytic activity">
    <reaction evidence="1">
        <text>a beta-D-glucosyl-(1&lt;-&gt;1')-N-acylsphing-4-enine + H2O = an N-acylsphing-4-enine + D-glucose</text>
        <dbReference type="Rhea" id="RHEA:13269"/>
        <dbReference type="ChEBI" id="CHEBI:4167"/>
        <dbReference type="ChEBI" id="CHEBI:15377"/>
        <dbReference type="ChEBI" id="CHEBI:22801"/>
        <dbReference type="ChEBI" id="CHEBI:52639"/>
        <dbReference type="EC" id="3.2.1.45"/>
    </reaction>
    <physiologicalReaction direction="left-to-right" evidence="1">
        <dbReference type="Rhea" id="RHEA:13270"/>
    </physiologicalReaction>
</comment>
<evidence type="ECO:0000256" key="5">
    <source>
        <dbReference type="ARBA" id="ARBA00022801"/>
    </source>
</evidence>
<dbReference type="PANTHER" id="PTHR11069">
    <property type="entry name" value="GLUCOSYLCERAMIDASE"/>
    <property type="match status" value="1"/>
</dbReference>
<dbReference type="GO" id="GO:0006680">
    <property type="term" value="P:glucosylceramide catabolic process"/>
    <property type="evidence" value="ECO:0007669"/>
    <property type="project" value="TreeGrafter"/>
</dbReference>
<dbReference type="Proteomes" id="UP000887540">
    <property type="component" value="Unplaced"/>
</dbReference>
<dbReference type="InterPro" id="IPR033453">
    <property type="entry name" value="Glyco_hydro_30_TIM-barrel"/>
</dbReference>
<evidence type="ECO:0000259" key="7">
    <source>
        <dbReference type="Pfam" id="PF02055"/>
    </source>
</evidence>
<keyword evidence="4" id="KW-0732">Signal</keyword>
<dbReference type="WBParaSite" id="ACRNAN_scaffold7481.g10304.t1">
    <property type="protein sequence ID" value="ACRNAN_scaffold7481.g10304.t1"/>
    <property type="gene ID" value="ACRNAN_scaffold7481.g10304"/>
</dbReference>
<protein>
    <recommendedName>
        <fullName evidence="3 6">Glucosylceramidase</fullName>
        <ecNumber evidence="3 6">3.2.1.45</ecNumber>
    </recommendedName>
</protein>